<reference evidence="1" key="1">
    <citation type="journal article" date="2016" name="Proc. Natl. Acad. Sci. U.S.A.">
        <title>Lipid metabolic changes in an early divergent fungus govern the establishment of a mutualistic symbiosis with endobacteria.</title>
        <authorList>
            <person name="Lastovetsky O.A."/>
            <person name="Gaspar M.L."/>
            <person name="Mondo S.J."/>
            <person name="LaButti K.M."/>
            <person name="Sandor L."/>
            <person name="Grigoriev I.V."/>
            <person name="Henry S.A."/>
            <person name="Pawlowska T.E."/>
        </authorList>
    </citation>
    <scope>NUCLEOTIDE SEQUENCE [LARGE SCALE GENOMIC DNA]</scope>
    <source>
        <strain evidence="1">ATCC 52814</strain>
    </source>
</reference>
<organism evidence="1">
    <name type="scientific">Rhizopus microsporus var. microsporus</name>
    <dbReference type="NCBI Taxonomy" id="86635"/>
    <lineage>
        <taxon>Eukaryota</taxon>
        <taxon>Fungi</taxon>
        <taxon>Fungi incertae sedis</taxon>
        <taxon>Mucoromycota</taxon>
        <taxon>Mucoromycotina</taxon>
        <taxon>Mucoromycetes</taxon>
        <taxon>Mucorales</taxon>
        <taxon>Mucorineae</taxon>
        <taxon>Rhizopodaceae</taxon>
        <taxon>Rhizopus</taxon>
    </lineage>
</organism>
<dbReference type="EMBL" id="KV921860">
    <property type="protein sequence ID" value="ORE11035.1"/>
    <property type="molecule type" value="Genomic_DNA"/>
</dbReference>
<dbReference type="OrthoDB" id="2215492at2759"/>
<dbReference type="VEuPathDB" id="FungiDB:BCV72DRAFT_198470"/>
<evidence type="ECO:0000313" key="1">
    <source>
        <dbReference type="EMBL" id="ORE11035.1"/>
    </source>
</evidence>
<dbReference type="AlphaFoldDB" id="A0A1X0RG67"/>
<dbReference type="Proteomes" id="UP000242414">
    <property type="component" value="Unassembled WGS sequence"/>
</dbReference>
<proteinExistence type="predicted"/>
<accession>A0A1X0RG67</accession>
<name>A0A1X0RG67_RHIZD</name>
<sequence length="85" mass="9720">MDCPVGNNIVRVSRTQKFEFPSTISTIAVDLLPLLEATWKAKEIMKKTVEILNQRKRKTVELKAIITNEEESVRLPYSFARSPSN</sequence>
<gene>
    <name evidence="1" type="ORF">BCV72DRAFT_198470</name>
</gene>
<protein>
    <submittedName>
        <fullName evidence="1">Uncharacterized protein</fullName>
    </submittedName>
</protein>